<name>A0A8E2AXU3_9APHY</name>
<evidence type="ECO:0000256" key="1">
    <source>
        <dbReference type="SAM" id="MobiDB-lite"/>
    </source>
</evidence>
<feature type="region of interest" description="Disordered" evidence="1">
    <location>
        <begin position="81"/>
        <end position="135"/>
    </location>
</feature>
<evidence type="ECO:0000313" key="3">
    <source>
        <dbReference type="Proteomes" id="UP000250043"/>
    </source>
</evidence>
<organism evidence="2 3">
    <name type="scientific">Obba rivulosa</name>
    <dbReference type="NCBI Taxonomy" id="1052685"/>
    <lineage>
        <taxon>Eukaryota</taxon>
        <taxon>Fungi</taxon>
        <taxon>Dikarya</taxon>
        <taxon>Basidiomycota</taxon>
        <taxon>Agaricomycotina</taxon>
        <taxon>Agaricomycetes</taxon>
        <taxon>Polyporales</taxon>
        <taxon>Gelatoporiaceae</taxon>
        <taxon>Obba</taxon>
    </lineage>
</organism>
<reference evidence="2 3" key="1">
    <citation type="submission" date="2016-07" db="EMBL/GenBank/DDBJ databases">
        <title>Draft genome of the white-rot fungus Obba rivulosa 3A-2.</title>
        <authorList>
            <consortium name="DOE Joint Genome Institute"/>
            <person name="Miettinen O."/>
            <person name="Riley R."/>
            <person name="Acob R."/>
            <person name="Barry K."/>
            <person name="Cullen D."/>
            <person name="De Vries R."/>
            <person name="Hainaut M."/>
            <person name="Hatakka A."/>
            <person name="Henrissat B."/>
            <person name="Hilden K."/>
            <person name="Kuo R."/>
            <person name="Labutti K."/>
            <person name="Lipzen A."/>
            <person name="Makela M.R."/>
            <person name="Sandor L."/>
            <person name="Spatafora J.W."/>
            <person name="Grigoriev I.V."/>
            <person name="Hibbett D.S."/>
        </authorList>
    </citation>
    <scope>NUCLEOTIDE SEQUENCE [LARGE SCALE GENOMIC DNA]</scope>
    <source>
        <strain evidence="2 3">3A-2</strain>
    </source>
</reference>
<protein>
    <submittedName>
        <fullName evidence="2">Uncharacterized protein</fullName>
    </submittedName>
</protein>
<dbReference type="Proteomes" id="UP000250043">
    <property type="component" value="Unassembled WGS sequence"/>
</dbReference>
<gene>
    <name evidence="2" type="ORF">OBBRIDRAFT_793551</name>
</gene>
<dbReference type="EMBL" id="KV722410">
    <property type="protein sequence ID" value="OCH90164.1"/>
    <property type="molecule type" value="Genomic_DNA"/>
</dbReference>
<evidence type="ECO:0000313" key="2">
    <source>
        <dbReference type="EMBL" id="OCH90164.1"/>
    </source>
</evidence>
<proteinExistence type="predicted"/>
<keyword evidence="3" id="KW-1185">Reference proteome</keyword>
<sequence>MHPPAAAMFAGLGCTRVRLCSLRRPGRVSVREHARCVHRGSAEGRALHSRDMCAGGGPQGPSRGAQRVCARPSPFVLPGAREEAGSASVAPLSPSERNFRRKKGLSFPRPDGRVVPDHGSLLARPPVPARTNLGPPCRMCRPSSAQMLSALSSPVL</sequence>
<accession>A0A8E2AXU3</accession>
<dbReference type="AlphaFoldDB" id="A0A8E2AXU3"/>